<keyword evidence="6" id="KW-0539">Nucleus</keyword>
<keyword evidence="2" id="KW-0677">Repeat</keyword>
<comment type="function">
    <text evidence="7">Transcription factor.</text>
</comment>
<dbReference type="InterPro" id="IPR009057">
    <property type="entry name" value="Homeodomain-like_sf"/>
</dbReference>
<dbReference type="OrthoDB" id="2143914at2759"/>
<evidence type="ECO:0000259" key="8">
    <source>
        <dbReference type="PROSITE" id="PS50090"/>
    </source>
</evidence>
<dbReference type="InterPro" id="IPR017930">
    <property type="entry name" value="Myb_dom"/>
</dbReference>
<dbReference type="PROSITE" id="PS51294">
    <property type="entry name" value="HTH_MYB"/>
    <property type="match status" value="2"/>
</dbReference>
<keyword evidence="5" id="KW-0804">Transcription</keyword>
<dbReference type="EMBL" id="CACTIH010009048">
    <property type="protein sequence ID" value="CAA3021124.1"/>
    <property type="molecule type" value="Genomic_DNA"/>
</dbReference>
<dbReference type="PANTHER" id="PTHR10641:SF1347">
    <property type="entry name" value="MYB TRANSCRIPTION FACTOR MIXTA-LIKE PROTEIN"/>
    <property type="match status" value="1"/>
</dbReference>
<evidence type="ECO:0000256" key="4">
    <source>
        <dbReference type="ARBA" id="ARBA00023125"/>
    </source>
</evidence>
<reference evidence="10 11" key="1">
    <citation type="submission" date="2019-12" db="EMBL/GenBank/DDBJ databases">
        <authorList>
            <person name="Alioto T."/>
            <person name="Alioto T."/>
            <person name="Gomez Garrido J."/>
        </authorList>
    </citation>
    <scope>NUCLEOTIDE SEQUENCE [LARGE SCALE GENOMIC DNA]</scope>
</reference>
<evidence type="ECO:0000256" key="1">
    <source>
        <dbReference type="ARBA" id="ARBA00004123"/>
    </source>
</evidence>
<feature type="domain" description="HTH myb-type" evidence="9">
    <location>
        <begin position="62"/>
        <end position="116"/>
    </location>
</feature>
<evidence type="ECO:0000256" key="2">
    <source>
        <dbReference type="ARBA" id="ARBA00022737"/>
    </source>
</evidence>
<name>A0A8S0UT80_OLEEU</name>
<dbReference type="SMART" id="SM00717">
    <property type="entry name" value="SANT"/>
    <property type="match status" value="2"/>
</dbReference>
<dbReference type="SUPFAM" id="SSF46689">
    <property type="entry name" value="Homeodomain-like"/>
    <property type="match status" value="1"/>
</dbReference>
<gene>
    <name evidence="10" type="ORF">OLEA9_A003204</name>
</gene>
<dbReference type="GO" id="GO:0080090">
    <property type="term" value="P:regulation of primary metabolic process"/>
    <property type="evidence" value="ECO:0007669"/>
    <property type="project" value="UniProtKB-ARBA"/>
</dbReference>
<dbReference type="Gene3D" id="1.10.10.60">
    <property type="entry name" value="Homeodomain-like"/>
    <property type="match status" value="2"/>
</dbReference>
<dbReference type="Gramene" id="OE9A003204T1">
    <property type="protein sequence ID" value="OE9A003204C1"/>
    <property type="gene ID" value="OE9A003204"/>
</dbReference>
<accession>A0A8S0UT80</accession>
<keyword evidence="4" id="KW-0238">DNA-binding</keyword>
<dbReference type="PANTHER" id="PTHR10641">
    <property type="entry name" value="MYB FAMILY TRANSCRIPTION FACTOR"/>
    <property type="match status" value="1"/>
</dbReference>
<evidence type="ECO:0000256" key="6">
    <source>
        <dbReference type="ARBA" id="ARBA00023242"/>
    </source>
</evidence>
<dbReference type="FunFam" id="1.10.10.60:FF:000001">
    <property type="entry name" value="MYB-related transcription factor"/>
    <property type="match status" value="1"/>
</dbReference>
<dbReference type="Proteomes" id="UP000594638">
    <property type="component" value="Unassembled WGS sequence"/>
</dbReference>
<dbReference type="GO" id="GO:0000976">
    <property type="term" value="F:transcription cis-regulatory region binding"/>
    <property type="evidence" value="ECO:0007669"/>
    <property type="project" value="UniProtKB-ARBA"/>
</dbReference>
<dbReference type="AlphaFoldDB" id="A0A8S0UT80"/>
<dbReference type="InterPro" id="IPR015495">
    <property type="entry name" value="Myb_TF_plants"/>
</dbReference>
<evidence type="ECO:0000259" key="9">
    <source>
        <dbReference type="PROSITE" id="PS51294"/>
    </source>
</evidence>
<dbReference type="Pfam" id="PF00249">
    <property type="entry name" value="Myb_DNA-binding"/>
    <property type="match status" value="2"/>
</dbReference>
<protein>
    <submittedName>
        <fullName evidence="10">Transcription factor MYB106-like</fullName>
    </submittedName>
</protein>
<dbReference type="CDD" id="cd00167">
    <property type="entry name" value="SANT"/>
    <property type="match status" value="2"/>
</dbReference>
<dbReference type="GO" id="GO:0051707">
    <property type="term" value="P:response to other organism"/>
    <property type="evidence" value="ECO:0007669"/>
    <property type="project" value="UniProtKB-ARBA"/>
</dbReference>
<dbReference type="InterPro" id="IPR001005">
    <property type="entry name" value="SANT/Myb"/>
</dbReference>
<dbReference type="GO" id="GO:0005634">
    <property type="term" value="C:nucleus"/>
    <property type="evidence" value="ECO:0007669"/>
    <property type="project" value="UniProtKB-SubCell"/>
</dbReference>
<feature type="domain" description="Myb-like" evidence="8">
    <location>
        <begin position="9"/>
        <end position="61"/>
    </location>
</feature>
<comment type="subcellular location">
    <subcellularLocation>
        <location evidence="1">Nucleus</location>
    </subcellularLocation>
</comment>
<keyword evidence="3" id="KW-0805">Transcription regulation</keyword>
<dbReference type="PROSITE" id="PS50090">
    <property type="entry name" value="MYB_LIKE"/>
    <property type="match status" value="2"/>
</dbReference>
<feature type="domain" description="Myb-like" evidence="8">
    <location>
        <begin position="62"/>
        <end position="112"/>
    </location>
</feature>
<dbReference type="FunFam" id="1.10.10.60:FF:000394">
    <property type="entry name" value="MYB transcription factor"/>
    <property type="match status" value="1"/>
</dbReference>
<evidence type="ECO:0000256" key="5">
    <source>
        <dbReference type="ARBA" id="ARBA00023163"/>
    </source>
</evidence>
<evidence type="ECO:0000313" key="11">
    <source>
        <dbReference type="Proteomes" id="UP000594638"/>
    </source>
</evidence>
<comment type="caution">
    <text evidence="10">The sequence shown here is derived from an EMBL/GenBank/DDBJ whole genome shotgun (WGS) entry which is preliminary data.</text>
</comment>
<organism evidence="10 11">
    <name type="scientific">Olea europaea subsp. europaea</name>
    <dbReference type="NCBI Taxonomy" id="158383"/>
    <lineage>
        <taxon>Eukaryota</taxon>
        <taxon>Viridiplantae</taxon>
        <taxon>Streptophyta</taxon>
        <taxon>Embryophyta</taxon>
        <taxon>Tracheophyta</taxon>
        <taxon>Spermatophyta</taxon>
        <taxon>Magnoliopsida</taxon>
        <taxon>eudicotyledons</taxon>
        <taxon>Gunneridae</taxon>
        <taxon>Pentapetalae</taxon>
        <taxon>asterids</taxon>
        <taxon>lamiids</taxon>
        <taxon>Lamiales</taxon>
        <taxon>Oleaceae</taxon>
        <taxon>Oleeae</taxon>
        <taxon>Olea</taxon>
    </lineage>
</organism>
<sequence>MARSSCCKKIGLRKGPWTAEEDQKLLTYIEEHGRGGWKALPTKAGLQRCCKSCRFRWTNYLRPDIKRGNFSLQEDQTIIQLHALLGNRWSAIATHLPNRTDNEIKNYWNTNIKKRLTKMGIDPVTHKLKTHELCTKQSKYTAYISHMAQWESARLEAEVRSIRESKLVSNAYHSQLQLLHKVTVPPPLAPPQPPRPPMCLDIPKVWQGEWAKPAKDMNTIFNGVSSTLNFSSHNKFGTIPTTVGFNDNSSMIPINYVENSVHTTKGRITDPIDDSNYNTDSLSVPSFMDSFTALLSNMDVVTTDNVVESYYGSSEEDKNYGNIELNSMALPSGSHVF</sequence>
<evidence type="ECO:0000256" key="3">
    <source>
        <dbReference type="ARBA" id="ARBA00023015"/>
    </source>
</evidence>
<proteinExistence type="predicted"/>
<keyword evidence="11" id="KW-1185">Reference proteome</keyword>
<evidence type="ECO:0000256" key="7">
    <source>
        <dbReference type="ARBA" id="ARBA00057804"/>
    </source>
</evidence>
<feature type="domain" description="HTH myb-type" evidence="9">
    <location>
        <begin position="9"/>
        <end position="61"/>
    </location>
</feature>
<evidence type="ECO:0000313" key="10">
    <source>
        <dbReference type="EMBL" id="CAA3021124.1"/>
    </source>
</evidence>